<name>A0A6N9VKA2_STRMI</name>
<dbReference type="SUPFAM" id="SSF56784">
    <property type="entry name" value="HAD-like"/>
    <property type="match status" value="1"/>
</dbReference>
<dbReference type="AlphaFoldDB" id="A0A6N9VKA2"/>
<dbReference type="EMBL" id="CP054926">
    <property type="protein sequence ID" value="QKW43908.1"/>
    <property type="molecule type" value="Genomic_DNA"/>
</dbReference>
<dbReference type="InterPro" id="IPR036412">
    <property type="entry name" value="HAD-like_sf"/>
</dbReference>
<proteinExistence type="predicted"/>
<dbReference type="InterPro" id="IPR023214">
    <property type="entry name" value="HAD_sf"/>
</dbReference>
<evidence type="ECO:0000313" key="3">
    <source>
        <dbReference type="Proteomes" id="UP000471648"/>
    </source>
</evidence>
<organism evidence="1 3">
    <name type="scientific">Streptomyces microflavus</name>
    <name type="common">Streptomyces lipmanii</name>
    <dbReference type="NCBI Taxonomy" id="1919"/>
    <lineage>
        <taxon>Bacteria</taxon>
        <taxon>Bacillati</taxon>
        <taxon>Actinomycetota</taxon>
        <taxon>Actinomycetes</taxon>
        <taxon>Kitasatosporales</taxon>
        <taxon>Streptomycetaceae</taxon>
        <taxon>Streptomyces</taxon>
    </lineage>
</organism>
<dbReference type="Proteomes" id="UP000509345">
    <property type="component" value="Chromosome"/>
</dbReference>
<evidence type="ECO:0000313" key="4">
    <source>
        <dbReference type="Proteomes" id="UP000509345"/>
    </source>
</evidence>
<gene>
    <name evidence="1" type="ORF">G3I39_33060</name>
    <name evidence="2" type="ORF">HUT09_15940</name>
</gene>
<reference evidence="2 4" key="2">
    <citation type="submission" date="2020-06" db="EMBL/GenBank/DDBJ databases">
        <title>Genome mining for natural products.</title>
        <authorList>
            <person name="Zhang B."/>
            <person name="Shi J."/>
            <person name="Ge H."/>
        </authorList>
    </citation>
    <scope>NUCLEOTIDE SEQUENCE [LARGE SCALE GENOMIC DNA]</scope>
    <source>
        <strain evidence="2 4">NA06532</strain>
    </source>
</reference>
<protein>
    <submittedName>
        <fullName evidence="1">Uncharacterized protein</fullName>
    </submittedName>
</protein>
<accession>A0A6N9VKA2</accession>
<evidence type="ECO:0000313" key="2">
    <source>
        <dbReference type="EMBL" id="QKW43908.1"/>
    </source>
</evidence>
<dbReference type="GeneID" id="87632724"/>
<dbReference type="Proteomes" id="UP000471648">
    <property type="component" value="Unassembled WGS sequence"/>
</dbReference>
<dbReference type="Gene3D" id="3.40.50.1000">
    <property type="entry name" value="HAD superfamily/HAD-like"/>
    <property type="match status" value="1"/>
</dbReference>
<sequence length="313" mass="35847">MPSQEIQKIVRLAVPKPGRTVVWLLDVDDTLTNTKAMHHRAAEALTSSIAKHMAEPLAIAVSDRFRQVFDELLLVHQQSPISGNGKLHALEELESRVRQYQSKIFEKWQFNRLFSREILLRIAIEDCGASLSPDDLHRCANQYWDHMQKNPLVFPDAIRLSQRLASQGTPTYLMTSSDARYRERAIGEFTYNPRESRSDKRHRMLNLKNHGIHYSKAFIGDPIDKPSEEFYNLVFTWISEDLRQPLKSLFIVVAGDSYRSDIQTPIELLQSSIGILCRRGQPTIKAESDRVLSISDFDILTKTIDLAGDDSKK</sequence>
<dbReference type="Gene3D" id="1.10.150.520">
    <property type="match status" value="1"/>
</dbReference>
<dbReference type="RefSeq" id="WP_164358795.1">
    <property type="nucleotide sequence ID" value="NZ_CP054926.1"/>
</dbReference>
<reference evidence="1 3" key="1">
    <citation type="submission" date="2020-01" db="EMBL/GenBank/DDBJ databases">
        <title>Insect and environment-associated Actinomycetes.</title>
        <authorList>
            <person name="Currrie C."/>
            <person name="Chevrette M."/>
            <person name="Carlson C."/>
            <person name="Stubbendieck R."/>
            <person name="Wendt-Pienkowski E."/>
        </authorList>
    </citation>
    <scope>NUCLEOTIDE SEQUENCE [LARGE SCALE GENOMIC DNA]</scope>
    <source>
        <strain evidence="1 3">SID14438</strain>
    </source>
</reference>
<evidence type="ECO:0000313" key="1">
    <source>
        <dbReference type="EMBL" id="NEB71862.1"/>
    </source>
</evidence>
<dbReference type="EMBL" id="JAAGME010001399">
    <property type="protein sequence ID" value="NEB71862.1"/>
    <property type="molecule type" value="Genomic_DNA"/>
</dbReference>